<proteinExistence type="predicted"/>
<dbReference type="InterPro" id="IPR052523">
    <property type="entry name" value="Trichothecene_AcTrans"/>
</dbReference>
<feature type="domain" description="N-acetyltransferase" evidence="2">
    <location>
        <begin position="120"/>
        <end position="200"/>
    </location>
</feature>
<organism evidence="3 4">
    <name type="scientific">Frondihabitans cladoniiphilus</name>
    <dbReference type="NCBI Taxonomy" id="715785"/>
    <lineage>
        <taxon>Bacteria</taxon>
        <taxon>Bacillati</taxon>
        <taxon>Actinomycetota</taxon>
        <taxon>Actinomycetes</taxon>
        <taxon>Micrococcales</taxon>
        <taxon>Microbacteriaceae</taxon>
        <taxon>Frondihabitans</taxon>
    </lineage>
</organism>
<reference evidence="4" key="1">
    <citation type="journal article" date="2019" name="Int. J. Syst. Evol. Microbiol.">
        <title>The Global Catalogue of Microorganisms (GCM) 10K type strain sequencing project: providing services to taxonomists for standard genome sequencing and annotation.</title>
        <authorList>
            <consortium name="The Broad Institute Genomics Platform"/>
            <consortium name="The Broad Institute Genome Sequencing Center for Infectious Disease"/>
            <person name="Wu L."/>
            <person name="Ma J."/>
        </authorList>
    </citation>
    <scope>NUCLEOTIDE SEQUENCE [LARGE SCALE GENOMIC DNA]</scope>
    <source>
        <strain evidence="4">JCM 18956</strain>
    </source>
</reference>
<evidence type="ECO:0000313" key="3">
    <source>
        <dbReference type="EMBL" id="GAA4667973.1"/>
    </source>
</evidence>
<dbReference type="CDD" id="cd04301">
    <property type="entry name" value="NAT_SF"/>
    <property type="match status" value="1"/>
</dbReference>
<gene>
    <name evidence="3" type="ORF">GCM10025780_08000</name>
</gene>
<dbReference type="Gene3D" id="3.40.630.30">
    <property type="match status" value="1"/>
</dbReference>
<dbReference type="PANTHER" id="PTHR42791:SF14">
    <property type="entry name" value="N-ACETYLTRANSFERASE DOMAIN-CONTAINING PROTEIN"/>
    <property type="match status" value="1"/>
</dbReference>
<evidence type="ECO:0000256" key="1">
    <source>
        <dbReference type="SAM" id="MobiDB-lite"/>
    </source>
</evidence>
<dbReference type="EMBL" id="BAABLM010000001">
    <property type="protein sequence ID" value="GAA4667973.1"/>
    <property type="molecule type" value="Genomic_DNA"/>
</dbReference>
<keyword evidence="4" id="KW-1185">Reference proteome</keyword>
<evidence type="ECO:0000313" key="4">
    <source>
        <dbReference type="Proteomes" id="UP001501295"/>
    </source>
</evidence>
<comment type="caution">
    <text evidence="3">The sequence shown here is derived from an EMBL/GenBank/DDBJ whole genome shotgun (WGS) entry which is preliminary data.</text>
</comment>
<protein>
    <recommendedName>
        <fullName evidence="2">N-acetyltransferase domain-containing protein</fullName>
    </recommendedName>
</protein>
<dbReference type="PROSITE" id="PS51186">
    <property type="entry name" value="GNAT"/>
    <property type="match status" value="1"/>
</dbReference>
<dbReference type="PANTHER" id="PTHR42791">
    <property type="entry name" value="GNAT FAMILY ACETYLTRANSFERASE"/>
    <property type="match status" value="1"/>
</dbReference>
<dbReference type="Pfam" id="PF00583">
    <property type="entry name" value="Acetyltransf_1"/>
    <property type="match status" value="1"/>
</dbReference>
<feature type="region of interest" description="Disordered" evidence="1">
    <location>
        <begin position="70"/>
        <end position="100"/>
    </location>
</feature>
<dbReference type="InterPro" id="IPR016181">
    <property type="entry name" value="Acyl_CoA_acyltransferase"/>
</dbReference>
<evidence type="ECO:0000259" key="2">
    <source>
        <dbReference type="PROSITE" id="PS51186"/>
    </source>
</evidence>
<sequence>MAGLMEAAFATDRHTMMKEANGVPGDLARSMAAPLSDWIAQGPRTHVLKAVDPHTDELLGWVCWRRSDETKMPPRPAATGGDGAPQVVPALSQGTDAPHSTVDELEHLTDSDRERWQREIMPPGTACWYIVAIAVAPRAQSRGIGAALISWGTTRADAEGLFCWVHGSEAGRRAFEKAGFTEDDHLTVDLDTYAAAPPGSETGLQRWGEYTFTYMRREPASTLHRNREAESG</sequence>
<dbReference type="SUPFAM" id="SSF55729">
    <property type="entry name" value="Acyl-CoA N-acyltransferases (Nat)"/>
    <property type="match status" value="1"/>
</dbReference>
<accession>A0ABP8VMZ7</accession>
<dbReference type="Proteomes" id="UP001501295">
    <property type="component" value="Unassembled WGS sequence"/>
</dbReference>
<dbReference type="InterPro" id="IPR000182">
    <property type="entry name" value="GNAT_dom"/>
</dbReference>
<name>A0ABP8VMZ7_9MICO</name>